<dbReference type="AlphaFoldDB" id="A0A448ZFY5"/>
<organism evidence="3 4">
    <name type="scientific">Pseudo-nitzschia multistriata</name>
    <dbReference type="NCBI Taxonomy" id="183589"/>
    <lineage>
        <taxon>Eukaryota</taxon>
        <taxon>Sar</taxon>
        <taxon>Stramenopiles</taxon>
        <taxon>Ochrophyta</taxon>
        <taxon>Bacillariophyta</taxon>
        <taxon>Bacillariophyceae</taxon>
        <taxon>Bacillariophycidae</taxon>
        <taxon>Bacillariales</taxon>
        <taxon>Bacillariaceae</taxon>
        <taxon>Pseudo-nitzschia</taxon>
    </lineage>
</organism>
<dbReference type="InterPro" id="IPR006311">
    <property type="entry name" value="TAT_signal"/>
</dbReference>
<evidence type="ECO:0000256" key="1">
    <source>
        <dbReference type="SAM" id="MobiDB-lite"/>
    </source>
</evidence>
<dbReference type="EMBL" id="CAACVS010000313">
    <property type="protein sequence ID" value="VEU40881.1"/>
    <property type="molecule type" value="Genomic_DNA"/>
</dbReference>
<keyword evidence="2" id="KW-0732">Signal</keyword>
<gene>
    <name evidence="3" type="ORF">PSNMU_V1.4_AUG-EV-PASAV3_0077930</name>
</gene>
<accession>A0A448ZFY5</accession>
<keyword evidence="4" id="KW-1185">Reference proteome</keyword>
<feature type="chain" id="PRO_5019367566" description="Pectinesterase inhibitor domain-containing protein" evidence="2">
    <location>
        <begin position="36"/>
        <end position="282"/>
    </location>
</feature>
<evidence type="ECO:0000313" key="4">
    <source>
        <dbReference type="Proteomes" id="UP000291116"/>
    </source>
</evidence>
<dbReference type="OrthoDB" id="42395at2759"/>
<feature type="region of interest" description="Disordered" evidence="1">
    <location>
        <begin position="45"/>
        <end position="81"/>
    </location>
</feature>
<name>A0A448ZFY5_9STRA</name>
<feature type="signal peptide" evidence="2">
    <location>
        <begin position="1"/>
        <end position="35"/>
    </location>
</feature>
<dbReference type="PROSITE" id="PS51318">
    <property type="entry name" value="TAT"/>
    <property type="match status" value="1"/>
</dbReference>
<sequence>MASHGNTRRQTVNGLALLTVATLLAVLSSSPSAAAFATGPALPQQRLCQQQQKQQQQQHRRPATTSLRMAPPGSSVLKPAAGPLMDSGKALARSGELLIDFTRTLDLYGGALSNAGAQIRNAGDSLAQAGASCRFKTGLELVIDELREAAACLSEATDKLELATEEASADGDPLLEEKVAALVGPSRVCAARLEQAGAGLLMRQGLPEVGAAMVDAAGGMGGLSAGIGSLAEARSGDADGTLSAQRMAYAAERLGRAGTELKGEVDPAKKPEGRAFLKGGGF</sequence>
<proteinExistence type="predicted"/>
<evidence type="ECO:0008006" key="5">
    <source>
        <dbReference type="Google" id="ProtNLM"/>
    </source>
</evidence>
<reference evidence="3 4" key="1">
    <citation type="submission" date="2019-01" db="EMBL/GenBank/DDBJ databases">
        <authorList>
            <person name="Ferrante I. M."/>
        </authorList>
    </citation>
    <scope>NUCLEOTIDE SEQUENCE [LARGE SCALE GENOMIC DNA]</scope>
    <source>
        <strain evidence="3 4">B856</strain>
    </source>
</reference>
<protein>
    <recommendedName>
        <fullName evidence="5">Pectinesterase inhibitor domain-containing protein</fullName>
    </recommendedName>
</protein>
<evidence type="ECO:0000256" key="2">
    <source>
        <dbReference type="SAM" id="SignalP"/>
    </source>
</evidence>
<feature type="compositionally biased region" description="Low complexity" evidence="1">
    <location>
        <begin position="45"/>
        <end position="57"/>
    </location>
</feature>
<evidence type="ECO:0000313" key="3">
    <source>
        <dbReference type="EMBL" id="VEU40881.1"/>
    </source>
</evidence>
<dbReference type="Proteomes" id="UP000291116">
    <property type="component" value="Unassembled WGS sequence"/>
</dbReference>